<sequence length="23" mass="2606">MLRAYVCHVIKMSTPLMLCPDAI</sequence>
<evidence type="ECO:0000313" key="1">
    <source>
        <dbReference type="EMBL" id="MBX45873.1"/>
    </source>
</evidence>
<dbReference type="EMBL" id="GGEC01065389">
    <property type="protein sequence ID" value="MBX45873.1"/>
    <property type="molecule type" value="Transcribed_RNA"/>
</dbReference>
<accession>A0A2P2NTX5</accession>
<name>A0A2P2NTX5_RHIMU</name>
<reference evidence="1" key="1">
    <citation type="submission" date="2018-02" db="EMBL/GenBank/DDBJ databases">
        <title>Rhizophora mucronata_Transcriptome.</title>
        <authorList>
            <person name="Meera S.P."/>
            <person name="Sreeshan A."/>
            <person name="Augustine A."/>
        </authorList>
    </citation>
    <scope>NUCLEOTIDE SEQUENCE</scope>
    <source>
        <tissue evidence="1">Leaf</tissue>
    </source>
</reference>
<organism evidence="1">
    <name type="scientific">Rhizophora mucronata</name>
    <name type="common">Asiatic mangrove</name>
    <dbReference type="NCBI Taxonomy" id="61149"/>
    <lineage>
        <taxon>Eukaryota</taxon>
        <taxon>Viridiplantae</taxon>
        <taxon>Streptophyta</taxon>
        <taxon>Embryophyta</taxon>
        <taxon>Tracheophyta</taxon>
        <taxon>Spermatophyta</taxon>
        <taxon>Magnoliopsida</taxon>
        <taxon>eudicotyledons</taxon>
        <taxon>Gunneridae</taxon>
        <taxon>Pentapetalae</taxon>
        <taxon>rosids</taxon>
        <taxon>fabids</taxon>
        <taxon>Malpighiales</taxon>
        <taxon>Rhizophoraceae</taxon>
        <taxon>Rhizophora</taxon>
    </lineage>
</organism>
<protein>
    <submittedName>
        <fullName evidence="1">Uncharacterized protein</fullName>
    </submittedName>
</protein>
<proteinExistence type="predicted"/>
<dbReference type="AlphaFoldDB" id="A0A2P2NTX5"/>